<dbReference type="GO" id="GO:0016020">
    <property type="term" value="C:membrane"/>
    <property type="evidence" value="ECO:0007669"/>
    <property type="project" value="UniProtKB-SubCell"/>
</dbReference>
<feature type="compositionally biased region" description="Low complexity" evidence="6">
    <location>
        <begin position="1238"/>
        <end position="1249"/>
    </location>
</feature>
<protein>
    <recommendedName>
        <fullName evidence="8">Phospholipid/glycerol acyltransferase domain-containing protein</fullName>
    </recommendedName>
</protein>
<dbReference type="NCBIfam" id="TIGR00846">
    <property type="entry name" value="caca2"/>
    <property type="match status" value="1"/>
</dbReference>
<dbReference type="Gene3D" id="1.20.1420.30">
    <property type="entry name" value="NCX, central ion-binding region"/>
    <property type="match status" value="2"/>
</dbReference>
<dbReference type="SMART" id="SM00563">
    <property type="entry name" value="PlsC"/>
    <property type="match status" value="1"/>
</dbReference>
<feature type="transmembrane region" description="Helical" evidence="7">
    <location>
        <begin position="1803"/>
        <end position="1829"/>
    </location>
</feature>
<feature type="compositionally biased region" description="Polar residues" evidence="6">
    <location>
        <begin position="1452"/>
        <end position="1465"/>
    </location>
</feature>
<dbReference type="InterPro" id="IPR004837">
    <property type="entry name" value="NaCa_Exmemb"/>
</dbReference>
<dbReference type="STRING" id="1157616.A0A1Z5SYC8"/>
<evidence type="ECO:0000259" key="8">
    <source>
        <dbReference type="SMART" id="SM00563"/>
    </source>
</evidence>
<dbReference type="GO" id="GO:0016287">
    <property type="term" value="F:glycerone-phosphate O-acyltransferase activity"/>
    <property type="evidence" value="ECO:0007669"/>
    <property type="project" value="TreeGrafter"/>
</dbReference>
<dbReference type="Pfam" id="PF01699">
    <property type="entry name" value="Na_Ca_ex"/>
    <property type="match status" value="2"/>
</dbReference>
<dbReference type="InterPro" id="IPR002123">
    <property type="entry name" value="Plipid/glycerol_acylTrfase"/>
</dbReference>
<dbReference type="GO" id="GO:0015369">
    <property type="term" value="F:calcium:proton antiporter activity"/>
    <property type="evidence" value="ECO:0007669"/>
    <property type="project" value="InterPro"/>
</dbReference>
<dbReference type="GO" id="GO:0004366">
    <property type="term" value="F:glycerol-3-phosphate O-acyltransferase activity"/>
    <property type="evidence" value="ECO:0007669"/>
    <property type="project" value="TreeGrafter"/>
</dbReference>
<feature type="compositionally biased region" description="Gly residues" evidence="6">
    <location>
        <begin position="1344"/>
        <end position="1361"/>
    </location>
</feature>
<evidence type="ECO:0000256" key="2">
    <source>
        <dbReference type="ARBA" id="ARBA00008170"/>
    </source>
</evidence>
<dbReference type="GO" id="GO:0008654">
    <property type="term" value="P:phospholipid biosynthetic process"/>
    <property type="evidence" value="ECO:0007669"/>
    <property type="project" value="TreeGrafter"/>
</dbReference>
<feature type="transmembrane region" description="Helical" evidence="7">
    <location>
        <begin position="1552"/>
        <end position="1571"/>
    </location>
</feature>
<evidence type="ECO:0000256" key="3">
    <source>
        <dbReference type="ARBA" id="ARBA00022692"/>
    </source>
</evidence>
<evidence type="ECO:0000256" key="6">
    <source>
        <dbReference type="SAM" id="MobiDB-lite"/>
    </source>
</evidence>
<evidence type="ECO:0000256" key="7">
    <source>
        <dbReference type="SAM" id="Phobius"/>
    </source>
</evidence>
<feature type="transmembrane region" description="Helical" evidence="7">
    <location>
        <begin position="1058"/>
        <end position="1078"/>
    </location>
</feature>
<comment type="caution">
    <text evidence="9">The sequence shown here is derived from an EMBL/GenBank/DDBJ whole genome shotgun (WGS) entry which is preliminary data.</text>
</comment>
<gene>
    <name evidence="9" type="ORF">BTJ68_11172</name>
</gene>
<dbReference type="Pfam" id="PF01553">
    <property type="entry name" value="Acyltransferase"/>
    <property type="match status" value="1"/>
</dbReference>
<feature type="transmembrane region" description="Helical" evidence="7">
    <location>
        <begin position="1684"/>
        <end position="1705"/>
    </location>
</feature>
<reference evidence="9 10" key="1">
    <citation type="submission" date="2017-01" db="EMBL/GenBank/DDBJ databases">
        <title>The recent genome duplication of the halophilic yeast Hortaea werneckii: insights from long-read sequencing.</title>
        <authorList>
            <person name="Sinha S."/>
            <person name="Flibotte S."/>
            <person name="Neira M."/>
            <person name="Lenassi M."/>
            <person name="Gostincar C."/>
            <person name="Stajich J.E."/>
            <person name="Nislow C.E."/>
        </authorList>
    </citation>
    <scope>NUCLEOTIDE SEQUENCE [LARGE SCALE GENOMIC DNA]</scope>
    <source>
        <strain evidence="9 10">EXF-2000</strain>
    </source>
</reference>
<dbReference type="PANTHER" id="PTHR31605:SF0">
    <property type="entry name" value="GLYCEROL-3-PHOSPHATE O-ACYLTRANSFERASE 1"/>
    <property type="match status" value="1"/>
</dbReference>
<dbReference type="InParanoid" id="A0A1Z5SYC8"/>
<feature type="compositionally biased region" description="Polar residues" evidence="6">
    <location>
        <begin position="1305"/>
        <end position="1322"/>
    </location>
</feature>
<dbReference type="FunFam" id="1.20.1420.30:FF:000011">
    <property type="entry name" value="Vacuolar calcium ion transporter"/>
    <property type="match status" value="1"/>
</dbReference>
<dbReference type="InterPro" id="IPR010730">
    <property type="entry name" value="HET"/>
</dbReference>
<keyword evidence="5 7" id="KW-0472">Membrane</keyword>
<feature type="region of interest" description="Disordered" evidence="6">
    <location>
        <begin position="1229"/>
        <end position="1476"/>
    </location>
</feature>
<dbReference type="EMBL" id="MUNK01000193">
    <property type="protein sequence ID" value="OTA26011.1"/>
    <property type="molecule type" value="Genomic_DNA"/>
</dbReference>
<dbReference type="VEuPathDB" id="FungiDB:BTJ68_11172"/>
<feature type="transmembrane region" description="Helical" evidence="7">
    <location>
        <begin position="1109"/>
        <end position="1132"/>
    </location>
</feature>
<dbReference type="PANTHER" id="PTHR31605">
    <property type="entry name" value="GLYCEROL-3-PHOSPHATE O-ACYLTRANSFERASE 1"/>
    <property type="match status" value="1"/>
</dbReference>
<dbReference type="NCBIfam" id="TIGR00378">
    <property type="entry name" value="cax"/>
    <property type="match status" value="1"/>
</dbReference>
<keyword evidence="3 7" id="KW-0812">Transmembrane</keyword>
<feature type="transmembrane region" description="Helical" evidence="7">
    <location>
        <begin position="1583"/>
        <end position="1604"/>
    </location>
</feature>
<feature type="transmembrane region" description="Helical" evidence="7">
    <location>
        <begin position="1736"/>
        <end position="1757"/>
    </location>
</feature>
<keyword evidence="10" id="KW-1185">Reference proteome</keyword>
<evidence type="ECO:0000313" key="10">
    <source>
        <dbReference type="Proteomes" id="UP000194280"/>
    </source>
</evidence>
<dbReference type="InterPro" id="IPR004798">
    <property type="entry name" value="CAX-like"/>
</dbReference>
<feature type="transmembrane region" description="Helical" evidence="7">
    <location>
        <begin position="1863"/>
        <end position="1883"/>
    </location>
</feature>
<evidence type="ECO:0000256" key="5">
    <source>
        <dbReference type="ARBA" id="ARBA00023136"/>
    </source>
</evidence>
<comment type="subcellular location">
    <subcellularLocation>
        <location evidence="1">Membrane</location>
        <topology evidence="1">Multi-pass membrane protein</topology>
    </subcellularLocation>
</comment>
<proteinExistence type="inferred from homology"/>
<dbReference type="Proteomes" id="UP000194280">
    <property type="component" value="Unassembled WGS sequence"/>
</dbReference>
<dbReference type="Pfam" id="PF06985">
    <property type="entry name" value="HET"/>
    <property type="match status" value="1"/>
</dbReference>
<dbReference type="InterPro" id="IPR052744">
    <property type="entry name" value="GPAT/DAPAT"/>
</dbReference>
<feature type="transmembrane region" description="Helical" evidence="7">
    <location>
        <begin position="1835"/>
        <end position="1856"/>
    </location>
</feature>
<feature type="compositionally biased region" description="Basic and acidic residues" evidence="6">
    <location>
        <begin position="1371"/>
        <end position="1382"/>
    </location>
</feature>
<feature type="transmembrane region" description="Helical" evidence="7">
    <location>
        <begin position="1649"/>
        <end position="1672"/>
    </location>
</feature>
<evidence type="ECO:0000256" key="1">
    <source>
        <dbReference type="ARBA" id="ARBA00004141"/>
    </source>
</evidence>
<feature type="domain" description="Phospholipid/glycerol acyltransferase" evidence="8">
    <location>
        <begin position="672"/>
        <end position="911"/>
    </location>
</feature>
<evidence type="ECO:0000313" key="9">
    <source>
        <dbReference type="EMBL" id="OTA26011.1"/>
    </source>
</evidence>
<feature type="transmembrane region" description="Helical" evidence="7">
    <location>
        <begin position="1616"/>
        <end position="1637"/>
    </location>
</feature>
<sequence>MPVQLSPRQRDSLDYEEPDVTDSRLMFRSLSLESSEYDHYDNQADRRPSSGGLDTSAIRRRARQRKSDVVLFEAPPFNYNTVADGDVFRLIVLLPGNPSSAIECQLLLENAHRPSRTYRCLSYCWGSELRDAAILCDGFRFPVTKNLHRALKCLRKPKTNVLIWVDQICINQFDARERAHQVTLMKHIFSHARKVVIWLGGEADKSKELCDYAEKVRDLGRTERSSSSLGRILSPKHLQDAIQNLLNRPWFQRVWVIPEVALGQNVDVVCGGSRITWDNLVRLIRDTQLPETSGFNKQTALPGNPRQRIAIISQMIASQRKALLHTDITQLLILAKSSQATEVRDKVYAFYGLTLLSTYPDYGCPVEKLYVDITEHYINSLLWDDYYSRWHGLSEQQRTQQLMSILYSAGRLHQHLKLPSWIPDWTFGWYQAPIWCKTDTNVPAGRARNDWSLGVRSDFRAGGEETETFELIPSAMGGHCLKVSVVFVDTIVQVDESVTLPSSLSAGHGPKVSLRGHSILGSPAYSYGRDFFSTVTGAVGMATRGIRRDDAVAIVLGADVPFVLRQAREDRAGVITYEVLCECFLEASQVMDGTLAGHNRGSAQDVLLAHAVSLPSKMPSSTNTSTTPKGKQRWNAITYDIFLWVFTIVTDLFFREIHPRSSWRVPRKGPVIFVAAPHANQFVDPLMLMRTVRHDAKRRIAFLIAEKSMRRPFVGFMAGLVQSVSVGRALDSKKPAQGKIFLPDPENDPTLVHGRGTDFTDESLYMHGGLLVLPSVNNTAANAEIAEVLSQTAIRLKKPFKGEVAFKQLTGQDIGQGNGHLPDDCEPEKSGEEFEGTSFNVAPHVDQGAVYDAVFKRIREGGCIGIFPEGGSHDRTELLPLKAGLAVMALGALAEDPNCGVTIVPVGMNYFHAHKFRSRAVVEFGAPIEIEPRLVEQYKSGDRRGATGEVLNTVYDRLTAVTTLAPDYDTLMLIQAVRRLYNPKGKRLPLPMVVELNRRLMKGYAKYKDDPRVVSLRQGVLDYNKTLFRLNIRDHQVSYAKFSWYKVVVVLIYRIMKLVVLGVAVLPGTVLFAPVFIAGKVISRIKAKEALAASTVKVQARDVMATWKILVSLALAPALDVFYTIIVTWWTAKNRIRGWVPEFLPVWLVMIGGLFFFPAVCFAALRFGEIGMDIFKSIRPLVLSLNPTSSNSLVKLRARRAQLQEQINDIINELGPELFPDFDRHRLVADPDHPLHSPTTERATRPRTPSHGQSGSGEFDALTFTPATPPARDERQRRKNNIASDGLPRNESMSDISKVGFFASRPSTPNDSHSRRNSSSEGGSYFHRSAGLGFSPMEKSSNGGKAGGGAGMKASGGGGAAGATTGSDMDEVSRNLHAAMRERGRRRRSEVEYDGVGEKDGMTTEEEEGEEMTPPSTENNYRREFRKQARTRSGKWIDQGRTSSDLAREDSMNSNTSQQQPNGPNSGDGGADERTPLVTNAASSLGNMGNLHGITTNDAGKPYYEDDRAWVRWPMNFLHLTWQTLSSNYVNVLLVFVPAGIILGAMDMDPTAVFVVNFMAIVPLAALLSFATEELSAKLGQTIGGLMNATFGNAVELIVSIVALRKGEIRIVQSSMLGSILSNILLVLGCCFIASGIRRDESRFNETVASTMSSLMAVAATSLIIPATLYASLTKSEESADKNILFLSRGTAIIMLILYCLYLYFQLKSHAQLFDAEAQEGNEGGEAEEPQILGPVPAGICLVIVTVLVAVCAEYLVDSIDSIVQTSGISKTFIGLILLPIVGNAAEHVTACVVAYKDKMDLAIGVAIGSSMQIALFVTPFLVILGWIIGKEMTLHFQGFETVVFFLSVLVVNYLIQDGKSNYLEGCMCLGTFIIIAIAFYVYPDDAGDIGTMVKGFF</sequence>
<dbReference type="InterPro" id="IPR044880">
    <property type="entry name" value="NCX_ion-bd_dom_sf"/>
</dbReference>
<organism evidence="9 10">
    <name type="scientific">Hortaea werneckii EXF-2000</name>
    <dbReference type="NCBI Taxonomy" id="1157616"/>
    <lineage>
        <taxon>Eukaryota</taxon>
        <taxon>Fungi</taxon>
        <taxon>Dikarya</taxon>
        <taxon>Ascomycota</taxon>
        <taxon>Pezizomycotina</taxon>
        <taxon>Dothideomycetes</taxon>
        <taxon>Dothideomycetidae</taxon>
        <taxon>Mycosphaerellales</taxon>
        <taxon>Teratosphaeriaceae</taxon>
        <taxon>Hortaea</taxon>
    </lineage>
</organism>
<accession>A0A1Z5SYC8</accession>
<comment type="similarity">
    <text evidence="2">Belongs to the Ca(2+):cation antiporter (CaCA) (TC 2.A.19) family.</text>
</comment>
<name>A0A1Z5SYC8_HORWE</name>
<evidence type="ECO:0000256" key="4">
    <source>
        <dbReference type="ARBA" id="ARBA00022989"/>
    </source>
</evidence>
<keyword evidence="4 7" id="KW-1133">Transmembrane helix</keyword>
<feature type="transmembrane region" description="Helical" evidence="7">
    <location>
        <begin position="1144"/>
        <end position="1167"/>
    </location>
</feature>